<keyword evidence="2" id="KW-1185">Reference proteome</keyword>
<evidence type="ECO:0000313" key="1">
    <source>
        <dbReference type="EMBL" id="EGA65348.1"/>
    </source>
</evidence>
<comment type="caution">
    <text evidence="1">The sequence shown here is derived from an EMBL/GenBank/DDBJ whole genome shotgun (WGS) entry which is preliminary data.</text>
</comment>
<dbReference type="STRING" id="945543.VIBR0546_13720"/>
<organism evidence="1 2">
    <name type="scientific">Vibrio brasiliensis LMG 20546</name>
    <dbReference type="NCBI Taxonomy" id="945543"/>
    <lineage>
        <taxon>Bacteria</taxon>
        <taxon>Pseudomonadati</taxon>
        <taxon>Pseudomonadota</taxon>
        <taxon>Gammaproteobacteria</taxon>
        <taxon>Vibrionales</taxon>
        <taxon>Vibrionaceae</taxon>
        <taxon>Vibrio</taxon>
        <taxon>Vibrio oreintalis group</taxon>
    </lineage>
</organism>
<name>E8LUW3_9VIBR</name>
<evidence type="ECO:0000313" key="2">
    <source>
        <dbReference type="Proteomes" id="UP000004371"/>
    </source>
</evidence>
<dbReference type="AlphaFoldDB" id="E8LUW3"/>
<dbReference type="EMBL" id="AEVS01000071">
    <property type="protein sequence ID" value="EGA65348.1"/>
    <property type="molecule type" value="Genomic_DNA"/>
</dbReference>
<dbReference type="Proteomes" id="UP000004371">
    <property type="component" value="Unassembled WGS sequence"/>
</dbReference>
<reference evidence="1 2" key="1">
    <citation type="journal article" date="2012" name="Int. J. Syst. Evol. Microbiol.">
        <title>Vibrio caribbeanicus sp. nov., isolated from the marine sponge Scleritoderma cyanea.</title>
        <authorList>
            <person name="Hoffmann M."/>
            <person name="Monday S.R."/>
            <person name="Allard M.W."/>
            <person name="Strain E.A."/>
            <person name="Whittaker P."/>
            <person name="Naum M."/>
            <person name="McCarthy P.J."/>
            <person name="Lopez J.V."/>
            <person name="Fischer M."/>
            <person name="Brown E.W."/>
        </authorList>
    </citation>
    <scope>NUCLEOTIDE SEQUENCE [LARGE SCALE GENOMIC DNA]</scope>
    <source>
        <strain evidence="1 2">LMG 20546</strain>
    </source>
</reference>
<gene>
    <name evidence="1" type="ORF">VIBR0546_13720</name>
</gene>
<sequence length="70" mass="8114">MSIRAPLSLGILTFDQYETTSQTLPGTFIDAIKRETRVYFDNENKLTGQLTCQKFNQTWRHTKKGVLAKY</sequence>
<proteinExistence type="predicted"/>
<accession>E8LUW3</accession>
<protein>
    <submittedName>
        <fullName evidence="1">Uncharacterized protein</fullName>
    </submittedName>
</protein>